<accession>A0A060S5E8</accession>
<proteinExistence type="predicted"/>
<feature type="compositionally biased region" description="Basic and acidic residues" evidence="1">
    <location>
        <begin position="429"/>
        <end position="453"/>
    </location>
</feature>
<dbReference type="Proteomes" id="UP000029665">
    <property type="component" value="Unassembled WGS sequence"/>
</dbReference>
<comment type="caution">
    <text evidence="3">The sequence shown here is derived from an EMBL/GenBank/DDBJ whole genome shotgun (WGS) entry which is preliminary data.</text>
</comment>
<keyword evidence="4" id="KW-1185">Reference proteome</keyword>
<dbReference type="HOGENOM" id="CLU_418639_0_0_1"/>
<sequence>MSGSSSSSKSYTDLLIFAVILAFLLVQYYSAFFSINFASLALHPLSTEARWAISLATTAGRFLAYYGPFLVGGTCILGPVFLAGFVTASTCRTASASAPSPKAQTAIPSQAAASTLIQPAPSPLSTAQPSTQSQSPSSCLIRRILAGTSRVALDPVLVADFKKKIQDLSHACKQWKETSETLEARARTSEASHRQTHRILLCKELALAQKERRVEELRIMLVILKAQEQNVMADLQIQLRQARSEQFAMQTELRDARSQLKDVKADLEDAQATLEATRARQSDVERDCFSLCERMAAERDRAQRQARRSAQASREGGDPDAALRDAKAALEAKKAAFEDIQRKITLAAGQILELKQANDRAMAERDEHKANAQLYASESERLQYTNIELEHKITHLSHENAHYRLISQNLLTELEGYRAMFAKQEQQRYAREQELSAGAETDHSGKSLPDRNEPAPSACAFPTVAVVDVPTVLITSPSSQWCVRHIVEYYDDTRLCPDNVVYGLETMGSGYPLPLPSELPPAEPGPSANEVLACRRRTHHNIRTAPTPLDCEYEEELAVEEYLEHETDYSPADTGAYSSPWLYYSRIPVLKRQVHSTPPPVQPEPATLKAVHPSAIPRLKCSVRPDQKFKYATEAAIATSSNVSRRTQAKRTSAR</sequence>
<evidence type="ECO:0000256" key="2">
    <source>
        <dbReference type="SAM" id="Phobius"/>
    </source>
</evidence>
<reference evidence="3" key="1">
    <citation type="submission" date="2014-01" db="EMBL/GenBank/DDBJ databases">
        <title>The genome of the white-rot fungus Pycnoporus cinnabarinus: a basidiomycete model with a versatile arsenal for lignocellulosic biomass breakdown.</title>
        <authorList>
            <person name="Levasseur A."/>
            <person name="Lomascolo A."/>
            <person name="Ruiz-Duenas F.J."/>
            <person name="Uzan E."/>
            <person name="Piumi F."/>
            <person name="Kues U."/>
            <person name="Ram A.F.J."/>
            <person name="Murat C."/>
            <person name="Haon M."/>
            <person name="Benoit I."/>
            <person name="Arfi Y."/>
            <person name="Chevret D."/>
            <person name="Drula E."/>
            <person name="Kwon M.J."/>
            <person name="Gouret P."/>
            <person name="Lesage-Meessen L."/>
            <person name="Lombard V."/>
            <person name="Mariette J."/>
            <person name="Noirot C."/>
            <person name="Park J."/>
            <person name="Patyshakuliyeva A."/>
            <person name="Wieneger R.A.B."/>
            <person name="Wosten H.A.B."/>
            <person name="Martin F."/>
            <person name="Coutinho P.M."/>
            <person name="de Vries R."/>
            <person name="Martinez A.T."/>
            <person name="Klopp C."/>
            <person name="Pontarotti P."/>
            <person name="Henrissat B."/>
            <person name="Record E."/>
        </authorList>
    </citation>
    <scope>NUCLEOTIDE SEQUENCE [LARGE SCALE GENOMIC DNA]</scope>
    <source>
        <strain evidence="3">BRFM137</strain>
    </source>
</reference>
<feature type="region of interest" description="Disordered" evidence="1">
    <location>
        <begin position="300"/>
        <end position="321"/>
    </location>
</feature>
<keyword evidence="2" id="KW-0472">Membrane</keyword>
<dbReference type="AlphaFoldDB" id="A0A060S5E8"/>
<dbReference type="OrthoDB" id="2757937at2759"/>
<evidence type="ECO:0000313" key="4">
    <source>
        <dbReference type="Proteomes" id="UP000029665"/>
    </source>
</evidence>
<protein>
    <submittedName>
        <fullName evidence="3">Uncharacterized protein</fullName>
    </submittedName>
</protein>
<dbReference type="EMBL" id="CCBP010000049">
    <property type="protein sequence ID" value="CDO69575.1"/>
    <property type="molecule type" value="Genomic_DNA"/>
</dbReference>
<keyword evidence="2" id="KW-1133">Transmembrane helix</keyword>
<name>A0A060S5E8_PYCCI</name>
<feature type="transmembrane region" description="Helical" evidence="2">
    <location>
        <begin position="14"/>
        <end position="42"/>
    </location>
</feature>
<organism evidence="3 4">
    <name type="scientific">Pycnoporus cinnabarinus</name>
    <name type="common">Cinnabar-red polypore</name>
    <name type="synonym">Trametes cinnabarina</name>
    <dbReference type="NCBI Taxonomy" id="5643"/>
    <lineage>
        <taxon>Eukaryota</taxon>
        <taxon>Fungi</taxon>
        <taxon>Dikarya</taxon>
        <taxon>Basidiomycota</taxon>
        <taxon>Agaricomycotina</taxon>
        <taxon>Agaricomycetes</taxon>
        <taxon>Polyporales</taxon>
        <taxon>Polyporaceae</taxon>
        <taxon>Trametes</taxon>
    </lineage>
</organism>
<evidence type="ECO:0000313" key="3">
    <source>
        <dbReference type="EMBL" id="CDO69575.1"/>
    </source>
</evidence>
<gene>
    <name evidence="3" type="ORF">BN946_scf184759.g15</name>
</gene>
<feature type="transmembrane region" description="Helical" evidence="2">
    <location>
        <begin position="63"/>
        <end position="86"/>
    </location>
</feature>
<feature type="region of interest" description="Disordered" evidence="1">
    <location>
        <begin position="429"/>
        <end position="455"/>
    </location>
</feature>
<evidence type="ECO:0000256" key="1">
    <source>
        <dbReference type="SAM" id="MobiDB-lite"/>
    </source>
</evidence>
<keyword evidence="2" id="KW-0812">Transmembrane</keyword>